<keyword evidence="4" id="KW-1185">Reference proteome</keyword>
<dbReference type="Proteomes" id="UP000294721">
    <property type="component" value="Unassembled WGS sequence"/>
</dbReference>
<keyword evidence="1" id="KW-0732">Signal</keyword>
<evidence type="ECO:0000313" key="5">
    <source>
        <dbReference type="Proteomes" id="UP000829756"/>
    </source>
</evidence>
<dbReference type="PROSITE" id="PS51257">
    <property type="entry name" value="PROKAR_LIPOPROTEIN"/>
    <property type="match status" value="1"/>
</dbReference>
<protein>
    <recommendedName>
        <fullName evidence="6">Lipoprotein</fullName>
    </recommendedName>
</protein>
<feature type="chain" id="PRO_5042015080" description="Lipoprotein" evidence="1">
    <location>
        <begin position="24"/>
        <end position="465"/>
    </location>
</feature>
<reference evidence="2 4" key="1">
    <citation type="submission" date="2019-03" db="EMBL/GenBank/DDBJ databases">
        <title>Genomic Encyclopedia of Type Strains, Phase IV (KMG-IV): sequencing the most valuable type-strain genomes for metagenomic binning, comparative biology and taxonomic classification.</title>
        <authorList>
            <person name="Goeker M."/>
        </authorList>
    </citation>
    <scope>NUCLEOTIDE SEQUENCE [LARGE SCALE GENOMIC DNA]</scope>
    <source>
        <strain evidence="2 4">DSM 17474</strain>
    </source>
</reference>
<organism evidence="3 5">
    <name type="scientific">Uruburuella suis</name>
    <dbReference type="NCBI Taxonomy" id="252130"/>
    <lineage>
        <taxon>Bacteria</taxon>
        <taxon>Pseudomonadati</taxon>
        <taxon>Pseudomonadota</taxon>
        <taxon>Betaproteobacteria</taxon>
        <taxon>Neisseriales</taxon>
        <taxon>Neisseriaceae</taxon>
        <taxon>Uruburuella</taxon>
    </lineage>
</organism>
<proteinExistence type="predicted"/>
<dbReference type="EMBL" id="SLXE01000017">
    <property type="protein sequence ID" value="TCP04863.1"/>
    <property type="molecule type" value="Genomic_DNA"/>
</dbReference>
<evidence type="ECO:0000313" key="3">
    <source>
        <dbReference type="EMBL" id="UOO80364.1"/>
    </source>
</evidence>
<reference evidence="3" key="2">
    <citation type="submission" date="2021-12" db="EMBL/GenBank/DDBJ databases">
        <authorList>
            <person name="Veyrier F.J."/>
        </authorList>
    </citation>
    <scope>NUCLEOTIDE SEQUENCE</scope>
    <source>
        <strain evidence="3">1258/02</strain>
    </source>
</reference>
<evidence type="ECO:0008006" key="6">
    <source>
        <dbReference type="Google" id="ProtNLM"/>
    </source>
</evidence>
<reference evidence="3" key="3">
    <citation type="journal article" date="2022" name="Res Sq">
        <title>Evolution of multicellular longitudinally dividing oral cavity symbionts (Neisseriaceae).</title>
        <authorList>
            <person name="Nyongesa S."/>
            <person name="Weber P."/>
            <person name="Bernet E."/>
            <person name="Pullido F."/>
            <person name="Nieckarz M."/>
            <person name="Delaby M."/>
            <person name="Nieves C."/>
            <person name="Viehboeck T."/>
            <person name="Krause N."/>
            <person name="Rivera-Millot A."/>
            <person name="Nakamura A."/>
            <person name="Vischer N."/>
            <person name="VanNieuwenhze M."/>
            <person name="Brun Y."/>
            <person name="Cava F."/>
            <person name="Bulgheresi S."/>
            <person name="Veyrier F."/>
        </authorList>
    </citation>
    <scope>NUCLEOTIDE SEQUENCE</scope>
    <source>
        <strain evidence="3">1258/02</strain>
    </source>
</reference>
<dbReference type="RefSeq" id="WP_132954068.1">
    <property type="nucleotide sequence ID" value="NZ_CP091507.1"/>
</dbReference>
<dbReference type="AlphaFoldDB" id="A0AAE9H269"/>
<evidence type="ECO:0000313" key="4">
    <source>
        <dbReference type="Proteomes" id="UP000294721"/>
    </source>
</evidence>
<name>A0AAE9H269_9NEIS</name>
<evidence type="ECO:0000256" key="1">
    <source>
        <dbReference type="SAM" id="SignalP"/>
    </source>
</evidence>
<dbReference type="EMBL" id="CP091507">
    <property type="protein sequence ID" value="UOO80364.1"/>
    <property type="molecule type" value="Genomic_DNA"/>
</dbReference>
<evidence type="ECO:0000313" key="2">
    <source>
        <dbReference type="EMBL" id="TCP04863.1"/>
    </source>
</evidence>
<sequence length="465" mass="50593">MKKTLLAASLAVLGLSACGSLNDKTPYEMAQISMARSLKQDHSYNFQGEMRAYLSKPQEGVAPETVSVNRQAQALADETAAADEAITAASAAAAAADAAAASDASPAETEQEAAAIAAAQDEAAAMQAFIDAYASNMGGKMADYLQEYPALAHYIANGRLKVDGALDLRAEKMELTPELVLQGRNEYTSIKVPMLFNGKDMSVTVDTPALVPVVLGFFTDMPMRERLIHEPIRFTLSEKDKKGLPLRNAMNAFVQAAYSAYSALPPEAFRLKEMDAFGKQTGSRYRVEYSMNTANSRLYNEALLRDFLAKLDELERTTPEAGATAEGYEEVREFARQSLEANQMFDADKMLGSPMFTSLYLDRKGRLLGLRQYMQLNGSKAQVLNIDAGVKLFNYGKPVFAFKPQNAKVIEIADLIKSVKSQDAYGLSAIDGYADTAYDSGDVEDIELPQAPNVIEEHVVGRKAS</sequence>
<dbReference type="Proteomes" id="UP000829756">
    <property type="component" value="Chromosome"/>
</dbReference>
<gene>
    <name evidence="2" type="ORF">EV680_1173</name>
    <name evidence="3" type="ORF">LVJ78_05010</name>
</gene>
<feature type="signal peptide" evidence="1">
    <location>
        <begin position="1"/>
        <end position="23"/>
    </location>
</feature>
<dbReference type="KEGG" id="usu:LVJ78_05010"/>
<accession>A0AAE9H269</accession>